<accession>A0A9J5VYH4</accession>
<dbReference type="InterPro" id="IPR010399">
    <property type="entry name" value="Tify_dom"/>
</dbReference>
<protein>
    <recommendedName>
        <fullName evidence="1">Tify domain-containing protein</fullName>
    </recommendedName>
</protein>
<comment type="caution">
    <text evidence="2">The sequence shown here is derived from an EMBL/GenBank/DDBJ whole genome shotgun (WGS) entry which is preliminary data.</text>
</comment>
<reference evidence="2" key="1">
    <citation type="submission" date="2020-09" db="EMBL/GenBank/DDBJ databases">
        <title>De no assembly of potato wild relative species, Solanum commersonii.</title>
        <authorList>
            <person name="Cho K."/>
        </authorList>
    </citation>
    <scope>NUCLEOTIDE SEQUENCE</scope>
    <source>
        <strain evidence="2">LZ3.2</strain>
        <tissue evidence="2">Leaf</tissue>
    </source>
</reference>
<gene>
    <name evidence="2" type="ORF">H5410_064866</name>
</gene>
<dbReference type="Proteomes" id="UP000824120">
    <property type="component" value="Unassembled WGS sequence"/>
</dbReference>
<sequence>MKIAPLTIFYNEKVTVFEVFSEKVDGVLKFAESSKQPLFVKTLSEDVPLATRKSSVKFLEKRKER</sequence>
<dbReference type="EMBL" id="JACXVP010000240">
    <property type="protein sequence ID" value="KAG5568119.1"/>
    <property type="molecule type" value="Genomic_DNA"/>
</dbReference>
<dbReference type="AlphaFoldDB" id="A0A9J5VYH4"/>
<name>A0A9J5VYH4_SOLCO</name>
<feature type="domain" description="Tify" evidence="1">
    <location>
        <begin position="1"/>
        <end position="33"/>
    </location>
</feature>
<organism evidence="2 3">
    <name type="scientific">Solanum commersonii</name>
    <name type="common">Commerson's wild potato</name>
    <name type="synonym">Commerson's nightshade</name>
    <dbReference type="NCBI Taxonomy" id="4109"/>
    <lineage>
        <taxon>Eukaryota</taxon>
        <taxon>Viridiplantae</taxon>
        <taxon>Streptophyta</taxon>
        <taxon>Embryophyta</taxon>
        <taxon>Tracheophyta</taxon>
        <taxon>Spermatophyta</taxon>
        <taxon>Magnoliopsida</taxon>
        <taxon>eudicotyledons</taxon>
        <taxon>Gunneridae</taxon>
        <taxon>Pentapetalae</taxon>
        <taxon>asterids</taxon>
        <taxon>lamiids</taxon>
        <taxon>Solanales</taxon>
        <taxon>Solanaceae</taxon>
        <taxon>Solanoideae</taxon>
        <taxon>Solaneae</taxon>
        <taxon>Solanum</taxon>
    </lineage>
</organism>
<evidence type="ECO:0000313" key="3">
    <source>
        <dbReference type="Proteomes" id="UP000824120"/>
    </source>
</evidence>
<proteinExistence type="predicted"/>
<keyword evidence="3" id="KW-1185">Reference proteome</keyword>
<evidence type="ECO:0000259" key="1">
    <source>
        <dbReference type="PROSITE" id="PS51320"/>
    </source>
</evidence>
<dbReference type="PROSITE" id="PS51320">
    <property type="entry name" value="TIFY"/>
    <property type="match status" value="1"/>
</dbReference>
<feature type="non-terminal residue" evidence="2">
    <location>
        <position position="65"/>
    </location>
</feature>
<dbReference type="OrthoDB" id="1280402at2759"/>
<evidence type="ECO:0000313" key="2">
    <source>
        <dbReference type="EMBL" id="KAG5568119.1"/>
    </source>
</evidence>